<feature type="compositionally biased region" description="Basic and acidic residues" evidence="1">
    <location>
        <begin position="582"/>
        <end position="593"/>
    </location>
</feature>
<proteinExistence type="predicted"/>
<evidence type="ECO:0000313" key="3">
    <source>
        <dbReference type="EMBL" id="MDP4299722.1"/>
    </source>
</evidence>
<dbReference type="EMBL" id="JAUZEE010000002">
    <property type="protein sequence ID" value="MDP4299722.1"/>
    <property type="molecule type" value="Genomic_DNA"/>
</dbReference>
<comment type="caution">
    <text evidence="3">The sequence shown here is derived from an EMBL/GenBank/DDBJ whole genome shotgun (WGS) entry which is preliminary data.</text>
</comment>
<accession>A0ABT9FZR6</accession>
<keyword evidence="2" id="KW-0732">Signal</keyword>
<reference evidence="3 4" key="1">
    <citation type="submission" date="2023-08" db="EMBL/GenBank/DDBJ databases">
        <authorList>
            <person name="Roldan D.M."/>
            <person name="Menes R.J."/>
        </authorList>
    </citation>
    <scope>NUCLEOTIDE SEQUENCE [LARGE SCALE GENOMIC DNA]</scope>
    <source>
        <strain evidence="3 4">CCM 2812</strain>
    </source>
</reference>
<protein>
    <recommendedName>
        <fullName evidence="5">FecR protein domain-containing protein</fullName>
    </recommendedName>
</protein>
<feature type="compositionally biased region" description="Basic and acidic residues" evidence="1">
    <location>
        <begin position="461"/>
        <end position="504"/>
    </location>
</feature>
<keyword evidence="4" id="KW-1185">Reference proteome</keyword>
<dbReference type="Pfam" id="PF20245">
    <property type="entry name" value="DUF6600"/>
    <property type="match status" value="1"/>
</dbReference>
<organism evidence="3 4">
    <name type="scientific">Leptothrix discophora</name>
    <dbReference type="NCBI Taxonomy" id="89"/>
    <lineage>
        <taxon>Bacteria</taxon>
        <taxon>Pseudomonadati</taxon>
        <taxon>Pseudomonadota</taxon>
        <taxon>Betaproteobacteria</taxon>
        <taxon>Burkholderiales</taxon>
        <taxon>Sphaerotilaceae</taxon>
        <taxon>Leptothrix</taxon>
    </lineage>
</organism>
<feature type="compositionally biased region" description="Low complexity" evidence="1">
    <location>
        <begin position="569"/>
        <end position="579"/>
    </location>
</feature>
<evidence type="ECO:0008006" key="5">
    <source>
        <dbReference type="Google" id="ProtNLM"/>
    </source>
</evidence>
<feature type="signal peptide" evidence="2">
    <location>
        <begin position="1"/>
        <end position="34"/>
    </location>
</feature>
<feature type="compositionally biased region" description="Basic and acidic residues" evidence="1">
    <location>
        <begin position="537"/>
        <end position="561"/>
    </location>
</feature>
<evidence type="ECO:0000313" key="4">
    <source>
        <dbReference type="Proteomes" id="UP001235760"/>
    </source>
</evidence>
<sequence>MSLSPVAPASWLSRAAATLALLVGLAAFAGTARAADDPPGRVGRIAWVEGDARLRHDDGTPAVEHREDNLRNWPVTGGDRLSVGRDSRAEIAIGSTRLRLGEDSELTVTALDDDRIVLELVEGSLAIVLRSDEVARELSIETVAGRLSPSGAGLFRVDVPAPRRGEPDTASATAWRQALLIEQPGVGRQTLRPGQRAELYRDGGWRLTTPESDAFARWAMTQDSARPLASRDDPVPSEMTGADELDEHGDWTRAPEYGWVWFPRRVGPSWAPYRDGRWVWVRPWGWTWIDDAPWGYAPSHYGRWVWWRDRWGWVPGDWTPRPVWAPALVVWNGNPGVSWSVSIGSGVAWYPLAPREVYVPSFRVGMRYVQAVNRPHVHDDRLMGRVVERPDEVLRGTPFRYSGFRAAISVGDGLRGRVEAGHGVIRAQPWRDESRLPPRVRAPEPPPPVLRRDPPAPPVVERPDRFDRGERGDRDGRDGRFPAPRLPERNPDRNPDRTPDRGLDRVIPAPRPVPPASQSAPMPVEILRPAPRVEPPQPERQRPEGQRPEFQRPDMQRHDNPRPQPPQVQPAAPVQQPAPRLEPPRIEAARPEMARPQPMRPPEIRQPDVPRGHGGGDRGAERGGKPERWPPERGGDR</sequence>
<feature type="compositionally biased region" description="Basic and acidic residues" evidence="1">
    <location>
        <begin position="602"/>
        <end position="637"/>
    </location>
</feature>
<dbReference type="Proteomes" id="UP001235760">
    <property type="component" value="Unassembled WGS sequence"/>
</dbReference>
<evidence type="ECO:0000256" key="1">
    <source>
        <dbReference type="SAM" id="MobiDB-lite"/>
    </source>
</evidence>
<feature type="chain" id="PRO_5045527479" description="FecR protein domain-containing protein" evidence="2">
    <location>
        <begin position="35"/>
        <end position="637"/>
    </location>
</feature>
<feature type="region of interest" description="Disordered" evidence="1">
    <location>
        <begin position="429"/>
        <end position="637"/>
    </location>
</feature>
<dbReference type="RefSeq" id="WP_305748294.1">
    <property type="nucleotide sequence ID" value="NZ_JAUZEE010000002.1"/>
</dbReference>
<name>A0ABT9FZR6_LEPDI</name>
<feature type="region of interest" description="Disordered" evidence="1">
    <location>
        <begin position="226"/>
        <end position="245"/>
    </location>
</feature>
<evidence type="ECO:0000256" key="2">
    <source>
        <dbReference type="SAM" id="SignalP"/>
    </source>
</evidence>
<dbReference type="InterPro" id="IPR046535">
    <property type="entry name" value="DUF6600"/>
</dbReference>
<gene>
    <name evidence="3" type="ORF">Q8X39_03680</name>
</gene>
<feature type="compositionally biased region" description="Pro residues" evidence="1">
    <location>
        <begin position="443"/>
        <end position="460"/>
    </location>
</feature>